<proteinExistence type="inferred from homology"/>
<gene>
    <name evidence="26" type="ORF">KI387_043555</name>
</gene>
<evidence type="ECO:0000256" key="11">
    <source>
        <dbReference type="ARBA" id="ARBA00022840"/>
    </source>
</evidence>
<protein>
    <recommendedName>
        <fullName evidence="19">Receptor-like serine/threonine-protein kinase</fullName>
        <ecNumber evidence="19">2.7.11.1</ecNumber>
    </recommendedName>
</protein>
<keyword evidence="6 21" id="KW-0812">Transmembrane</keyword>
<name>A0AA38C1H2_TAXCH</name>
<dbReference type="CDD" id="cd00028">
    <property type="entry name" value="B_lectin"/>
    <property type="match status" value="1"/>
</dbReference>
<comment type="caution">
    <text evidence="26">The sequence shown here is derived from an EMBL/GenBank/DDBJ whole genome shotgun (WGS) entry which is preliminary data.</text>
</comment>
<evidence type="ECO:0000256" key="13">
    <source>
        <dbReference type="ARBA" id="ARBA00023136"/>
    </source>
</evidence>
<dbReference type="CDD" id="cd01098">
    <property type="entry name" value="PAN_AP_plant"/>
    <property type="match status" value="1"/>
</dbReference>
<dbReference type="GO" id="GO:0005524">
    <property type="term" value="F:ATP binding"/>
    <property type="evidence" value="ECO:0007669"/>
    <property type="project" value="UniProtKB-UniRule"/>
</dbReference>
<keyword evidence="5 19" id="KW-0808">Transferase</keyword>
<evidence type="ECO:0000256" key="4">
    <source>
        <dbReference type="ARBA" id="ARBA00022553"/>
    </source>
</evidence>
<dbReference type="AlphaFoldDB" id="A0AA38C1H2"/>
<dbReference type="GO" id="GO:0048544">
    <property type="term" value="P:recognition of pollen"/>
    <property type="evidence" value="ECO:0007669"/>
    <property type="project" value="InterPro"/>
</dbReference>
<evidence type="ECO:0000259" key="24">
    <source>
        <dbReference type="PROSITE" id="PS50927"/>
    </source>
</evidence>
<dbReference type="InterPro" id="IPR000719">
    <property type="entry name" value="Prot_kinase_dom"/>
</dbReference>
<dbReference type="PANTHER" id="PTHR47974">
    <property type="entry name" value="OS07G0415500 PROTEIN"/>
    <property type="match status" value="1"/>
</dbReference>
<comment type="catalytic activity">
    <reaction evidence="18 19">
        <text>L-seryl-[protein] + ATP = O-phospho-L-seryl-[protein] + ADP + H(+)</text>
        <dbReference type="Rhea" id="RHEA:17989"/>
        <dbReference type="Rhea" id="RHEA-COMP:9863"/>
        <dbReference type="Rhea" id="RHEA-COMP:11604"/>
        <dbReference type="ChEBI" id="CHEBI:15378"/>
        <dbReference type="ChEBI" id="CHEBI:29999"/>
        <dbReference type="ChEBI" id="CHEBI:30616"/>
        <dbReference type="ChEBI" id="CHEBI:83421"/>
        <dbReference type="ChEBI" id="CHEBI:456216"/>
        <dbReference type="EC" id="2.7.11.1"/>
    </reaction>
</comment>
<feature type="domain" description="Bulb-type lectin" evidence="24">
    <location>
        <begin position="34"/>
        <end position="154"/>
    </location>
</feature>
<accession>A0AA38C1H2</accession>
<dbReference type="Proteomes" id="UP000824469">
    <property type="component" value="Unassembled WGS sequence"/>
</dbReference>
<keyword evidence="10 19" id="KW-0418">Kinase</keyword>
<feature type="domain" description="Apple" evidence="25">
    <location>
        <begin position="349"/>
        <end position="429"/>
    </location>
</feature>
<keyword evidence="14" id="KW-1015">Disulfide bond</keyword>
<dbReference type="Pfam" id="PF07714">
    <property type="entry name" value="PK_Tyr_Ser-Thr"/>
    <property type="match status" value="1"/>
</dbReference>
<dbReference type="InterPro" id="IPR017441">
    <property type="entry name" value="Protein_kinase_ATP_BS"/>
</dbReference>
<keyword evidence="2" id="KW-1003">Cell membrane</keyword>
<evidence type="ECO:0000256" key="9">
    <source>
        <dbReference type="ARBA" id="ARBA00022741"/>
    </source>
</evidence>
<dbReference type="PROSITE" id="PS50011">
    <property type="entry name" value="PROTEIN_KINASE_DOM"/>
    <property type="match status" value="1"/>
</dbReference>
<evidence type="ECO:0000256" key="17">
    <source>
        <dbReference type="ARBA" id="ARBA00047899"/>
    </source>
</evidence>
<keyword evidence="9 19" id="KW-0547">Nucleotide-binding</keyword>
<evidence type="ECO:0000256" key="1">
    <source>
        <dbReference type="ARBA" id="ARBA00004251"/>
    </source>
</evidence>
<dbReference type="FunFam" id="3.30.200.20:FF:000178">
    <property type="entry name" value="serine/threonine-protein kinase PBS1-like"/>
    <property type="match status" value="1"/>
</dbReference>
<dbReference type="InterPro" id="IPR024171">
    <property type="entry name" value="SRK-like_kinase"/>
</dbReference>
<dbReference type="Pfam" id="PF01453">
    <property type="entry name" value="B_lectin"/>
    <property type="match status" value="1"/>
</dbReference>
<dbReference type="InterPro" id="IPR001480">
    <property type="entry name" value="Bulb-type_lectin_dom"/>
</dbReference>
<evidence type="ECO:0000313" key="26">
    <source>
        <dbReference type="EMBL" id="KAH9291256.1"/>
    </source>
</evidence>
<evidence type="ECO:0000256" key="3">
    <source>
        <dbReference type="ARBA" id="ARBA00022527"/>
    </source>
</evidence>
<evidence type="ECO:0000259" key="25">
    <source>
        <dbReference type="PROSITE" id="PS50948"/>
    </source>
</evidence>
<keyword evidence="16" id="KW-0325">Glycoprotein</keyword>
<evidence type="ECO:0000256" key="7">
    <source>
        <dbReference type="ARBA" id="ARBA00022729"/>
    </source>
</evidence>
<evidence type="ECO:0000256" key="6">
    <source>
        <dbReference type="ARBA" id="ARBA00022692"/>
    </source>
</evidence>
<feature type="signal peptide" evidence="22">
    <location>
        <begin position="1"/>
        <end position="28"/>
    </location>
</feature>
<dbReference type="EC" id="2.7.11.1" evidence="19"/>
<keyword evidence="3 19" id="KW-0723">Serine/threonine-protein kinase</keyword>
<evidence type="ECO:0000256" key="21">
    <source>
        <dbReference type="SAM" id="Phobius"/>
    </source>
</evidence>
<dbReference type="InterPro" id="IPR036426">
    <property type="entry name" value="Bulb-type_lectin_dom_sf"/>
</dbReference>
<dbReference type="InterPro" id="IPR011009">
    <property type="entry name" value="Kinase-like_dom_sf"/>
</dbReference>
<dbReference type="InterPro" id="IPR000858">
    <property type="entry name" value="S_locus_glycoprot_dom"/>
</dbReference>
<dbReference type="Pfam" id="PF00954">
    <property type="entry name" value="S_locus_glycop"/>
    <property type="match status" value="1"/>
</dbReference>
<evidence type="ECO:0000256" key="18">
    <source>
        <dbReference type="ARBA" id="ARBA00048679"/>
    </source>
</evidence>
<evidence type="ECO:0000256" key="2">
    <source>
        <dbReference type="ARBA" id="ARBA00022475"/>
    </source>
</evidence>
<feature type="domain" description="Protein kinase" evidence="23">
    <location>
        <begin position="507"/>
        <end position="747"/>
    </location>
</feature>
<comment type="subcellular location">
    <subcellularLocation>
        <location evidence="1">Cell membrane</location>
        <topology evidence="1">Single-pass type I membrane protein</topology>
    </subcellularLocation>
</comment>
<reference evidence="26 27" key="1">
    <citation type="journal article" date="2021" name="Nat. Plants">
        <title>The Taxus genome provides insights into paclitaxel biosynthesis.</title>
        <authorList>
            <person name="Xiong X."/>
            <person name="Gou J."/>
            <person name="Liao Q."/>
            <person name="Li Y."/>
            <person name="Zhou Q."/>
            <person name="Bi G."/>
            <person name="Li C."/>
            <person name="Du R."/>
            <person name="Wang X."/>
            <person name="Sun T."/>
            <person name="Guo L."/>
            <person name="Liang H."/>
            <person name="Lu P."/>
            <person name="Wu Y."/>
            <person name="Zhang Z."/>
            <person name="Ro D.K."/>
            <person name="Shang Y."/>
            <person name="Huang S."/>
            <person name="Yan J."/>
        </authorList>
    </citation>
    <scope>NUCLEOTIDE SEQUENCE [LARGE SCALE GENOMIC DNA]</scope>
    <source>
        <strain evidence="26">Ta-2019</strain>
    </source>
</reference>
<dbReference type="PROSITE" id="PS00107">
    <property type="entry name" value="PROTEIN_KINASE_ATP"/>
    <property type="match status" value="1"/>
</dbReference>
<evidence type="ECO:0000256" key="12">
    <source>
        <dbReference type="ARBA" id="ARBA00022989"/>
    </source>
</evidence>
<dbReference type="GO" id="GO:0030246">
    <property type="term" value="F:carbohydrate binding"/>
    <property type="evidence" value="ECO:0007669"/>
    <property type="project" value="UniProtKB-KW"/>
</dbReference>
<dbReference type="InterPro" id="IPR001245">
    <property type="entry name" value="Ser-Thr/Tyr_kinase_cat_dom"/>
</dbReference>
<organism evidence="26 27">
    <name type="scientific">Taxus chinensis</name>
    <name type="common">Chinese yew</name>
    <name type="synonym">Taxus wallichiana var. chinensis</name>
    <dbReference type="NCBI Taxonomy" id="29808"/>
    <lineage>
        <taxon>Eukaryota</taxon>
        <taxon>Viridiplantae</taxon>
        <taxon>Streptophyta</taxon>
        <taxon>Embryophyta</taxon>
        <taxon>Tracheophyta</taxon>
        <taxon>Spermatophyta</taxon>
        <taxon>Pinopsida</taxon>
        <taxon>Pinidae</taxon>
        <taxon>Conifers II</taxon>
        <taxon>Cupressales</taxon>
        <taxon>Taxaceae</taxon>
        <taxon>Taxus</taxon>
    </lineage>
</organism>
<evidence type="ECO:0000256" key="14">
    <source>
        <dbReference type="ARBA" id="ARBA00023157"/>
    </source>
</evidence>
<dbReference type="PROSITE" id="PS50948">
    <property type="entry name" value="PAN"/>
    <property type="match status" value="1"/>
</dbReference>
<feature type="transmembrane region" description="Helical" evidence="21">
    <location>
        <begin position="448"/>
        <end position="472"/>
    </location>
</feature>
<dbReference type="SUPFAM" id="SSF51110">
    <property type="entry name" value="alpha-D-mannose-specific plant lectins"/>
    <property type="match status" value="1"/>
</dbReference>
<comment type="similarity">
    <text evidence="19">Belongs to the protein kinase superfamily. Ser/Thr protein kinase family.</text>
</comment>
<evidence type="ECO:0000256" key="8">
    <source>
        <dbReference type="ARBA" id="ARBA00022734"/>
    </source>
</evidence>
<keyword evidence="13 21" id="KW-0472">Membrane</keyword>
<dbReference type="FunFam" id="2.90.10.10:FF:000009">
    <property type="entry name" value="Receptor-like serine/threonine-protein kinase SD1-8"/>
    <property type="match status" value="1"/>
</dbReference>
<sequence>MKGYSYMTIVCVKLLVLALLVLLPSCDSLAVDGRDTLRLGASLLGNQTIISKNGTFELGFFSPNGTSNWYIGIWYAQIPEMTIIWVANRETPIKNMPGVLNLSGDDGHLRLFDLEGRPVWSSDNILKASAASILDDGNFIMAGTNNISEIVWESFGHPTDTWLPGIKQWKGLQLTSWMSSSDPAPGPFSFEMDPSPGTKQILLLYDYSIPYWYSGEWTGDHFSNLPELLDQKMIEMSFVTVSPSTMYVIFILNPQIQMAKARLVLHGSGQLRMYFWDDSNGWWNFVWSAPRDQCDVYNVCGAYGACNSNNIQFCTCLQGFIPKQYDAWDWDSQQWWPSSGCVRRSPLQCSAINGSTTDAFLQVTDKSLAVEQAVSQVTEQQCRSACLNNCSCTAFALANSTPPLCQLWFGDLLNARDSSDGQSVFIKLAASELRQLLPRRGRSRVPPLCVLLPSIAALTAVFALLIVAFIWWRLWHPSGLLNKEDKQNHEPSLLRTFTYRELQTATENFKHKLGKGAFGTVFKGSLADNTHVAVKQLEGSAQGEKQFRAEISTIGNIQHVNLVKLWGFCAEKSRRLLVYEYVSNGSLNSFLFHANGKVLDWNTRFQIALGTARGLRFQPRVDDYKRNERVLGSRVGLRPPHHCQGGRLQLRNDADGNHIGARRNVNINVQASKVFFPAWAATQLEKGNIASIVDTRIADKADIEEVRRAVAVGELCIEEEEDARPSMAQVVQILQGKMETLNISDGS</sequence>
<evidence type="ECO:0000256" key="16">
    <source>
        <dbReference type="ARBA" id="ARBA00023180"/>
    </source>
</evidence>
<keyword evidence="12 21" id="KW-1133">Transmembrane helix</keyword>
<evidence type="ECO:0000256" key="22">
    <source>
        <dbReference type="SAM" id="SignalP"/>
    </source>
</evidence>
<keyword evidence="15" id="KW-0675">Receptor</keyword>
<keyword evidence="8" id="KW-0430">Lectin</keyword>
<dbReference type="GO" id="GO:0004674">
    <property type="term" value="F:protein serine/threonine kinase activity"/>
    <property type="evidence" value="ECO:0007669"/>
    <property type="project" value="UniProtKB-KW"/>
</dbReference>
<evidence type="ECO:0000256" key="19">
    <source>
        <dbReference type="PIRNR" id="PIRNR000641"/>
    </source>
</evidence>
<dbReference type="Pfam" id="PF08276">
    <property type="entry name" value="PAN_2"/>
    <property type="match status" value="1"/>
</dbReference>
<comment type="catalytic activity">
    <reaction evidence="17 19">
        <text>L-threonyl-[protein] + ATP = O-phospho-L-threonyl-[protein] + ADP + H(+)</text>
        <dbReference type="Rhea" id="RHEA:46608"/>
        <dbReference type="Rhea" id="RHEA-COMP:11060"/>
        <dbReference type="Rhea" id="RHEA-COMP:11605"/>
        <dbReference type="ChEBI" id="CHEBI:15378"/>
        <dbReference type="ChEBI" id="CHEBI:30013"/>
        <dbReference type="ChEBI" id="CHEBI:30616"/>
        <dbReference type="ChEBI" id="CHEBI:61977"/>
        <dbReference type="ChEBI" id="CHEBI:456216"/>
        <dbReference type="EC" id="2.7.11.1"/>
    </reaction>
</comment>
<keyword evidence="4" id="KW-0597">Phosphoprotein</keyword>
<evidence type="ECO:0000256" key="10">
    <source>
        <dbReference type="ARBA" id="ARBA00022777"/>
    </source>
</evidence>
<dbReference type="PROSITE" id="PS50927">
    <property type="entry name" value="BULB_LECTIN"/>
    <property type="match status" value="1"/>
</dbReference>
<evidence type="ECO:0000256" key="5">
    <source>
        <dbReference type="ARBA" id="ARBA00022679"/>
    </source>
</evidence>
<keyword evidence="7 22" id="KW-0732">Signal</keyword>
<dbReference type="OMA" id="WNETERY"/>
<evidence type="ECO:0000256" key="15">
    <source>
        <dbReference type="ARBA" id="ARBA00023170"/>
    </source>
</evidence>
<dbReference type="PIRSF" id="PIRSF000641">
    <property type="entry name" value="SRK"/>
    <property type="match status" value="1"/>
</dbReference>
<dbReference type="InterPro" id="IPR003609">
    <property type="entry name" value="Pan_app"/>
</dbReference>
<dbReference type="SMART" id="SM00473">
    <property type="entry name" value="PAN_AP"/>
    <property type="match status" value="1"/>
</dbReference>
<dbReference type="PANTHER" id="PTHR47974:SF19">
    <property type="entry name" value="RECEPTOR-LIKE SERINE_THREONINE-PROTEIN KINASE"/>
    <property type="match status" value="1"/>
</dbReference>
<keyword evidence="11 19" id="KW-0067">ATP-binding</keyword>
<feature type="binding site" evidence="20">
    <location>
        <position position="535"/>
    </location>
    <ligand>
        <name>ATP</name>
        <dbReference type="ChEBI" id="CHEBI:30616"/>
    </ligand>
</feature>
<dbReference type="EMBL" id="JAHRHJ020003736">
    <property type="protein sequence ID" value="KAH9291256.1"/>
    <property type="molecule type" value="Genomic_DNA"/>
</dbReference>
<evidence type="ECO:0000256" key="20">
    <source>
        <dbReference type="PROSITE-ProRule" id="PRU10141"/>
    </source>
</evidence>
<dbReference type="SUPFAM" id="SSF56112">
    <property type="entry name" value="Protein kinase-like (PK-like)"/>
    <property type="match status" value="1"/>
</dbReference>
<dbReference type="Gene3D" id="2.90.10.10">
    <property type="entry name" value="Bulb-type lectin domain"/>
    <property type="match status" value="1"/>
</dbReference>
<dbReference type="GO" id="GO:0005886">
    <property type="term" value="C:plasma membrane"/>
    <property type="evidence" value="ECO:0007669"/>
    <property type="project" value="UniProtKB-SubCell"/>
</dbReference>
<dbReference type="Gene3D" id="1.10.510.10">
    <property type="entry name" value="Transferase(Phosphotransferase) domain 1"/>
    <property type="match status" value="2"/>
</dbReference>
<evidence type="ECO:0000259" key="23">
    <source>
        <dbReference type="PROSITE" id="PS50011"/>
    </source>
</evidence>
<dbReference type="SMART" id="SM00108">
    <property type="entry name" value="B_lectin"/>
    <property type="match status" value="1"/>
</dbReference>
<keyword evidence="27" id="KW-1185">Reference proteome</keyword>
<feature type="chain" id="PRO_5041314650" description="Receptor-like serine/threonine-protein kinase" evidence="22">
    <location>
        <begin position="29"/>
        <end position="747"/>
    </location>
</feature>
<evidence type="ECO:0000313" key="27">
    <source>
        <dbReference type="Proteomes" id="UP000824469"/>
    </source>
</evidence>